<feature type="compositionally biased region" description="Polar residues" evidence="1">
    <location>
        <begin position="109"/>
        <end position="133"/>
    </location>
</feature>
<evidence type="ECO:0000313" key="2">
    <source>
        <dbReference type="EMBL" id="SMA50226.1"/>
    </source>
</evidence>
<evidence type="ECO:0000256" key="1">
    <source>
        <dbReference type="SAM" id="MobiDB-lite"/>
    </source>
</evidence>
<feature type="region of interest" description="Disordered" evidence="1">
    <location>
        <begin position="1"/>
        <end position="133"/>
    </location>
</feature>
<dbReference type="Proteomes" id="UP000196573">
    <property type="component" value="Unassembled WGS sequence"/>
</dbReference>
<name>A0A1X7APL2_9GAMM</name>
<feature type="compositionally biased region" description="Polar residues" evidence="1">
    <location>
        <begin position="10"/>
        <end position="36"/>
    </location>
</feature>
<accession>A0A1X7APL2</accession>
<evidence type="ECO:0000313" key="3">
    <source>
        <dbReference type="Proteomes" id="UP000196573"/>
    </source>
</evidence>
<dbReference type="AlphaFoldDB" id="A0A1X7APL2"/>
<gene>
    <name evidence="2" type="ORF">EHSB41UT_04019</name>
</gene>
<protein>
    <submittedName>
        <fullName evidence="2">Uncharacterized protein</fullName>
    </submittedName>
</protein>
<reference evidence="2 3" key="1">
    <citation type="submission" date="2017-03" db="EMBL/GenBank/DDBJ databases">
        <authorList>
            <person name="Afonso C.L."/>
            <person name="Miller P.J."/>
            <person name="Scott M.A."/>
            <person name="Spackman E."/>
            <person name="Goraichik I."/>
            <person name="Dimitrov K.M."/>
            <person name="Suarez D.L."/>
            <person name="Swayne D.E."/>
        </authorList>
    </citation>
    <scope>NUCLEOTIDE SEQUENCE [LARGE SCALE GENOMIC DNA]</scope>
    <source>
        <strain evidence="2">SB41UT1</strain>
    </source>
</reference>
<keyword evidence="3" id="KW-1185">Reference proteome</keyword>
<dbReference type="EMBL" id="FWPT01000011">
    <property type="protein sequence ID" value="SMA50226.1"/>
    <property type="molecule type" value="Genomic_DNA"/>
</dbReference>
<sequence length="133" mass="13845">MAQQLKGDTRSTGAVSQGITGSTADTGKTQSGQTPMGQLVTAVAASDDNRVQTDSPSGPENTRPKLDILMRQISNHSNDGKDSGLVMSPATTPTTPPPGSLVLPPLFRSVSQQSNEQAPGTQDQPQENKSSKD</sequence>
<proteinExistence type="predicted"/>
<dbReference type="RefSeq" id="WP_087112669.1">
    <property type="nucleotide sequence ID" value="NZ_CBCSCN010000013.1"/>
</dbReference>
<organism evidence="2 3">
    <name type="scientific">Parendozoicomonas haliclonae</name>
    <dbReference type="NCBI Taxonomy" id="1960125"/>
    <lineage>
        <taxon>Bacteria</taxon>
        <taxon>Pseudomonadati</taxon>
        <taxon>Pseudomonadota</taxon>
        <taxon>Gammaproteobacteria</taxon>
        <taxon>Oceanospirillales</taxon>
        <taxon>Endozoicomonadaceae</taxon>
        <taxon>Parendozoicomonas</taxon>
    </lineage>
</organism>